<dbReference type="InterPro" id="IPR008984">
    <property type="entry name" value="SMAD_FHA_dom_sf"/>
</dbReference>
<dbReference type="KEGG" id="hoh:Hoch_4916"/>
<dbReference type="Proteomes" id="UP000001880">
    <property type="component" value="Chromosome"/>
</dbReference>
<keyword evidence="4" id="KW-1185">Reference proteome</keyword>
<dbReference type="STRING" id="502025.Hoch_4916"/>
<reference evidence="3 4" key="1">
    <citation type="journal article" date="2010" name="Stand. Genomic Sci.">
        <title>Complete genome sequence of Haliangium ochraceum type strain (SMP-2).</title>
        <authorList>
            <consortium name="US DOE Joint Genome Institute (JGI-PGF)"/>
            <person name="Ivanova N."/>
            <person name="Daum C."/>
            <person name="Lang E."/>
            <person name="Abt B."/>
            <person name="Kopitz M."/>
            <person name="Saunders E."/>
            <person name="Lapidus A."/>
            <person name="Lucas S."/>
            <person name="Glavina Del Rio T."/>
            <person name="Nolan M."/>
            <person name="Tice H."/>
            <person name="Copeland A."/>
            <person name="Cheng J.F."/>
            <person name="Chen F."/>
            <person name="Bruce D."/>
            <person name="Goodwin L."/>
            <person name="Pitluck S."/>
            <person name="Mavromatis K."/>
            <person name="Pati A."/>
            <person name="Mikhailova N."/>
            <person name="Chen A."/>
            <person name="Palaniappan K."/>
            <person name="Land M."/>
            <person name="Hauser L."/>
            <person name="Chang Y.J."/>
            <person name="Jeffries C.D."/>
            <person name="Detter J.C."/>
            <person name="Brettin T."/>
            <person name="Rohde M."/>
            <person name="Goker M."/>
            <person name="Bristow J."/>
            <person name="Markowitz V."/>
            <person name="Eisen J.A."/>
            <person name="Hugenholtz P."/>
            <person name="Kyrpides N.C."/>
            <person name="Klenk H.P."/>
        </authorList>
    </citation>
    <scope>NUCLEOTIDE SEQUENCE [LARGE SCALE GENOMIC DNA]</scope>
    <source>
        <strain evidence="4">DSM 14365 / CIP 107738 / JCM 11303 / AJ 13395 / SMP-2</strain>
    </source>
</reference>
<feature type="compositionally biased region" description="Basic residues" evidence="1">
    <location>
        <begin position="161"/>
        <end position="171"/>
    </location>
</feature>
<gene>
    <name evidence="3" type="ordered locus">Hoch_4916</name>
</gene>
<dbReference type="eggNOG" id="COG1716">
    <property type="taxonomic scope" value="Bacteria"/>
</dbReference>
<accession>D0LU41</accession>
<dbReference type="SMART" id="SM00240">
    <property type="entry name" value="FHA"/>
    <property type="match status" value="1"/>
</dbReference>
<dbReference type="AlphaFoldDB" id="D0LU41"/>
<evidence type="ECO:0000313" key="3">
    <source>
        <dbReference type="EMBL" id="ACY17405.1"/>
    </source>
</evidence>
<protein>
    <submittedName>
        <fullName evidence="3">FHA domain containing protein</fullName>
    </submittedName>
</protein>
<evidence type="ECO:0000313" key="4">
    <source>
        <dbReference type="Proteomes" id="UP000001880"/>
    </source>
</evidence>
<name>D0LU41_HALO1</name>
<dbReference type="SUPFAM" id="SSF49879">
    <property type="entry name" value="SMAD/FHA domain"/>
    <property type="match status" value="1"/>
</dbReference>
<dbReference type="EMBL" id="CP001804">
    <property type="protein sequence ID" value="ACY17405.1"/>
    <property type="molecule type" value="Genomic_DNA"/>
</dbReference>
<sequence>MKDGHTKLIDMADRRYAGGPVIGLFEIRERTLHKFSDLQLRQSETTEWSIGRARSCDIQLLDCTVSLLHCKVTCGASGAWEIIDANSTNGVVVNDLRVSRAVLVPGMWIFLGRTELIAMGPDGAIPITATTNTSFLYKAAAYYGSDRKAAARIGKSAATVRRARQRQRRRQHGDSSQHRCDDA</sequence>
<evidence type="ECO:0000259" key="2">
    <source>
        <dbReference type="PROSITE" id="PS50006"/>
    </source>
</evidence>
<feature type="compositionally biased region" description="Basic and acidic residues" evidence="1">
    <location>
        <begin position="172"/>
        <end position="183"/>
    </location>
</feature>
<dbReference type="Pfam" id="PF00498">
    <property type="entry name" value="FHA"/>
    <property type="match status" value="1"/>
</dbReference>
<dbReference type="CDD" id="cd00060">
    <property type="entry name" value="FHA"/>
    <property type="match status" value="1"/>
</dbReference>
<feature type="region of interest" description="Disordered" evidence="1">
    <location>
        <begin position="154"/>
        <end position="183"/>
    </location>
</feature>
<dbReference type="HOGENOM" id="CLU_1553146_0_0_7"/>
<dbReference type="Gene3D" id="2.60.200.20">
    <property type="match status" value="1"/>
</dbReference>
<evidence type="ECO:0000256" key="1">
    <source>
        <dbReference type="SAM" id="MobiDB-lite"/>
    </source>
</evidence>
<organism evidence="3 4">
    <name type="scientific">Haliangium ochraceum (strain DSM 14365 / JCM 11303 / SMP-2)</name>
    <dbReference type="NCBI Taxonomy" id="502025"/>
    <lineage>
        <taxon>Bacteria</taxon>
        <taxon>Pseudomonadati</taxon>
        <taxon>Myxococcota</taxon>
        <taxon>Polyangia</taxon>
        <taxon>Haliangiales</taxon>
        <taxon>Kofleriaceae</taxon>
        <taxon>Haliangium</taxon>
    </lineage>
</organism>
<proteinExistence type="predicted"/>
<dbReference type="InterPro" id="IPR000253">
    <property type="entry name" value="FHA_dom"/>
</dbReference>
<feature type="domain" description="FHA" evidence="2">
    <location>
        <begin position="48"/>
        <end position="98"/>
    </location>
</feature>
<dbReference type="PROSITE" id="PS50006">
    <property type="entry name" value="FHA_DOMAIN"/>
    <property type="match status" value="1"/>
</dbReference>